<accession>A0A0A9BUK4</accession>
<reference evidence="1" key="1">
    <citation type="submission" date="2014-09" db="EMBL/GenBank/DDBJ databases">
        <authorList>
            <person name="Magalhaes I.L.F."/>
            <person name="Oliveira U."/>
            <person name="Santos F.R."/>
            <person name="Vidigal T.H.D.A."/>
            <person name="Brescovit A.D."/>
            <person name="Santos A.J."/>
        </authorList>
    </citation>
    <scope>NUCLEOTIDE SEQUENCE</scope>
    <source>
        <tissue evidence="1">Shoot tissue taken approximately 20 cm above the soil surface</tissue>
    </source>
</reference>
<dbReference type="EMBL" id="GBRH01230186">
    <property type="protein sequence ID" value="JAD67709.1"/>
    <property type="molecule type" value="Transcribed_RNA"/>
</dbReference>
<name>A0A0A9BUK4_ARUDO</name>
<evidence type="ECO:0000313" key="1">
    <source>
        <dbReference type="EMBL" id="JAD67709.1"/>
    </source>
</evidence>
<proteinExistence type="predicted"/>
<dbReference type="AlphaFoldDB" id="A0A0A9BUK4"/>
<reference evidence="1" key="2">
    <citation type="journal article" date="2015" name="Data Brief">
        <title>Shoot transcriptome of the giant reed, Arundo donax.</title>
        <authorList>
            <person name="Barrero R.A."/>
            <person name="Guerrero F.D."/>
            <person name="Moolhuijzen P."/>
            <person name="Goolsby J.A."/>
            <person name="Tidwell J."/>
            <person name="Bellgard S.E."/>
            <person name="Bellgard M.I."/>
        </authorList>
    </citation>
    <scope>NUCLEOTIDE SEQUENCE</scope>
    <source>
        <tissue evidence="1">Shoot tissue taken approximately 20 cm above the soil surface</tissue>
    </source>
</reference>
<organism evidence="1">
    <name type="scientific">Arundo donax</name>
    <name type="common">Giant reed</name>
    <name type="synonym">Donax arundinaceus</name>
    <dbReference type="NCBI Taxonomy" id="35708"/>
    <lineage>
        <taxon>Eukaryota</taxon>
        <taxon>Viridiplantae</taxon>
        <taxon>Streptophyta</taxon>
        <taxon>Embryophyta</taxon>
        <taxon>Tracheophyta</taxon>
        <taxon>Spermatophyta</taxon>
        <taxon>Magnoliopsida</taxon>
        <taxon>Liliopsida</taxon>
        <taxon>Poales</taxon>
        <taxon>Poaceae</taxon>
        <taxon>PACMAD clade</taxon>
        <taxon>Arundinoideae</taxon>
        <taxon>Arundineae</taxon>
        <taxon>Arundo</taxon>
    </lineage>
</organism>
<sequence length="26" mass="3041">MQHQSKQAQTLKLTIEDIRCRGSRVL</sequence>
<protein>
    <submittedName>
        <fullName evidence="1">Uncharacterized protein</fullName>
    </submittedName>
</protein>